<dbReference type="RefSeq" id="WP_198688821.1">
    <property type="nucleotide sequence ID" value="NZ_CAWPUD010000019.1"/>
</dbReference>
<name>A0ABS0U2D4_9GAMM</name>
<dbReference type="Pfam" id="PF00132">
    <property type="entry name" value="Hexapep"/>
    <property type="match status" value="1"/>
</dbReference>
<keyword evidence="4" id="KW-0812">Transmembrane</keyword>
<gene>
    <name evidence="5" type="ORF">H8A87_04610</name>
</gene>
<proteinExistence type="predicted"/>
<accession>A0ABS0U2D4</accession>
<keyword evidence="4" id="KW-1133">Transmembrane helix</keyword>
<feature type="transmembrane region" description="Helical" evidence="4">
    <location>
        <begin position="12"/>
        <end position="31"/>
    </location>
</feature>
<keyword evidence="1" id="KW-0808">Transferase</keyword>
<dbReference type="InterPro" id="IPR051159">
    <property type="entry name" value="Hexapeptide_acetyltransf"/>
</dbReference>
<dbReference type="PANTHER" id="PTHR23416:SF78">
    <property type="entry name" value="LIPOPOLYSACCHARIDE BIOSYNTHESIS O-ACETYL TRANSFERASE WBBJ-RELATED"/>
    <property type="match status" value="1"/>
</dbReference>
<keyword evidence="4" id="KW-0472">Membrane</keyword>
<organism evidence="5 6">
    <name type="scientific">Xenorhabdus lircayensis</name>
    <dbReference type="NCBI Taxonomy" id="2763499"/>
    <lineage>
        <taxon>Bacteria</taxon>
        <taxon>Pseudomonadati</taxon>
        <taxon>Pseudomonadota</taxon>
        <taxon>Gammaproteobacteria</taxon>
        <taxon>Enterobacterales</taxon>
        <taxon>Morganellaceae</taxon>
        <taxon>Xenorhabdus</taxon>
    </lineage>
</organism>
<dbReference type="Proteomes" id="UP000696184">
    <property type="component" value="Unassembled WGS sequence"/>
</dbReference>
<protein>
    <submittedName>
        <fullName evidence="5">Acetyltransferase</fullName>
    </submittedName>
</protein>
<dbReference type="CDD" id="cd04647">
    <property type="entry name" value="LbH_MAT_like"/>
    <property type="match status" value="1"/>
</dbReference>
<sequence length="201" mass="22565">MLLKIKSYFKHYRLLGCISLFVNYIYTKIFFPKARLIRRPFDIRGYSYIDISNNLTTGHHCRIEAHNEENRVVLFIGENCQLNDFVHIAAAEKIKIGNNVLIASRVFISDLNHGSYSGTLQSHPESICNERALSTSPVTIEDNVWLGEGVVVLPGVSIGRCSIIGANAVVSRDIPPYSIAVGNPAKVIKQYNNSTENWNRV</sequence>
<evidence type="ECO:0000256" key="2">
    <source>
        <dbReference type="ARBA" id="ARBA00022737"/>
    </source>
</evidence>
<evidence type="ECO:0000313" key="6">
    <source>
        <dbReference type="Proteomes" id="UP000696184"/>
    </source>
</evidence>
<keyword evidence="2" id="KW-0677">Repeat</keyword>
<evidence type="ECO:0000313" key="5">
    <source>
        <dbReference type="EMBL" id="MBI6548024.1"/>
    </source>
</evidence>
<dbReference type="EMBL" id="JACOII010000022">
    <property type="protein sequence ID" value="MBI6548024.1"/>
    <property type="molecule type" value="Genomic_DNA"/>
</dbReference>
<keyword evidence="3" id="KW-0012">Acyltransferase</keyword>
<evidence type="ECO:0000256" key="3">
    <source>
        <dbReference type="ARBA" id="ARBA00023315"/>
    </source>
</evidence>
<dbReference type="PROSITE" id="PS00101">
    <property type="entry name" value="HEXAPEP_TRANSFERASES"/>
    <property type="match status" value="1"/>
</dbReference>
<evidence type="ECO:0000256" key="4">
    <source>
        <dbReference type="SAM" id="Phobius"/>
    </source>
</evidence>
<evidence type="ECO:0000256" key="1">
    <source>
        <dbReference type="ARBA" id="ARBA00022679"/>
    </source>
</evidence>
<dbReference type="InterPro" id="IPR018357">
    <property type="entry name" value="Hexapep_transf_CS"/>
</dbReference>
<dbReference type="InterPro" id="IPR011004">
    <property type="entry name" value="Trimer_LpxA-like_sf"/>
</dbReference>
<dbReference type="Gene3D" id="2.160.10.10">
    <property type="entry name" value="Hexapeptide repeat proteins"/>
    <property type="match status" value="1"/>
</dbReference>
<dbReference type="SUPFAM" id="SSF51161">
    <property type="entry name" value="Trimeric LpxA-like enzymes"/>
    <property type="match status" value="1"/>
</dbReference>
<comment type="caution">
    <text evidence="5">The sequence shown here is derived from an EMBL/GenBank/DDBJ whole genome shotgun (WGS) entry which is preliminary data.</text>
</comment>
<dbReference type="InterPro" id="IPR001451">
    <property type="entry name" value="Hexapep"/>
</dbReference>
<reference evidence="5 6" key="1">
    <citation type="submission" date="2020-08" db="EMBL/GenBank/DDBJ databases">
        <title>Description of Xenorhabdus lircayensis sp. nov., the symbiotic bacterium associated with the entomopathogenic nematode Steirnernema unicornum.</title>
        <authorList>
            <person name="Castaneda-Alvarez C."/>
            <person name="Prodan S."/>
            <person name="Zamorano A."/>
            <person name="San-Blas E."/>
            <person name="Aballay E."/>
        </authorList>
    </citation>
    <scope>NUCLEOTIDE SEQUENCE [LARGE SCALE GENOMIC DNA]</scope>
    <source>
        <strain evidence="5 6">VLS</strain>
    </source>
</reference>
<dbReference type="PANTHER" id="PTHR23416">
    <property type="entry name" value="SIALIC ACID SYNTHASE-RELATED"/>
    <property type="match status" value="1"/>
</dbReference>
<keyword evidence="6" id="KW-1185">Reference proteome</keyword>